<keyword evidence="5" id="KW-1185">Reference proteome</keyword>
<dbReference type="AlphaFoldDB" id="A0A0R2BJ74"/>
<keyword evidence="2" id="KW-0808">Transferase</keyword>
<dbReference type="CDD" id="cd00761">
    <property type="entry name" value="Glyco_tranf_GTA_type"/>
    <property type="match status" value="1"/>
</dbReference>
<dbReference type="PANTHER" id="PTHR22916:SF51">
    <property type="entry name" value="GLYCOSYLTRANSFERASE EPSH-RELATED"/>
    <property type="match status" value="1"/>
</dbReference>
<evidence type="ECO:0000259" key="3">
    <source>
        <dbReference type="Pfam" id="PF00535"/>
    </source>
</evidence>
<dbReference type="SUPFAM" id="SSF53448">
    <property type="entry name" value="Nucleotide-diphospho-sugar transferases"/>
    <property type="match status" value="1"/>
</dbReference>
<evidence type="ECO:0000313" key="4">
    <source>
        <dbReference type="EMBL" id="KRM79581.1"/>
    </source>
</evidence>
<feature type="domain" description="Glycosyltransferase 2-like" evidence="3">
    <location>
        <begin position="10"/>
        <end position="149"/>
    </location>
</feature>
<gene>
    <name evidence="4" type="ORF">FC84_GL001049</name>
</gene>
<dbReference type="Proteomes" id="UP000051813">
    <property type="component" value="Unassembled WGS sequence"/>
</dbReference>
<dbReference type="EMBL" id="AYYK01000003">
    <property type="protein sequence ID" value="KRM79581.1"/>
    <property type="molecule type" value="Genomic_DNA"/>
</dbReference>
<dbReference type="InterPro" id="IPR029044">
    <property type="entry name" value="Nucleotide-diphossugar_trans"/>
</dbReference>
<dbReference type="Gene3D" id="3.90.550.10">
    <property type="entry name" value="Spore Coat Polysaccharide Biosynthesis Protein SpsA, Chain A"/>
    <property type="match status" value="1"/>
</dbReference>
<dbReference type="PATRIC" id="fig|1423738.3.peg.1062"/>
<dbReference type="PANTHER" id="PTHR22916">
    <property type="entry name" value="GLYCOSYLTRANSFERASE"/>
    <property type="match status" value="1"/>
</dbReference>
<dbReference type="STRING" id="1423738.FC84_GL001049"/>
<organism evidence="4 5">
    <name type="scientific">Lapidilactobacillus dextrinicus DSM 20335</name>
    <dbReference type="NCBI Taxonomy" id="1423738"/>
    <lineage>
        <taxon>Bacteria</taxon>
        <taxon>Bacillati</taxon>
        <taxon>Bacillota</taxon>
        <taxon>Bacilli</taxon>
        <taxon>Lactobacillales</taxon>
        <taxon>Lactobacillaceae</taxon>
        <taxon>Lapidilactobacillus</taxon>
    </lineage>
</organism>
<proteinExistence type="predicted"/>
<evidence type="ECO:0000256" key="2">
    <source>
        <dbReference type="ARBA" id="ARBA00022679"/>
    </source>
</evidence>
<keyword evidence="1" id="KW-0328">Glycosyltransferase</keyword>
<dbReference type="InterPro" id="IPR001173">
    <property type="entry name" value="Glyco_trans_2-like"/>
</dbReference>
<accession>A0A0R2BJ74</accession>
<protein>
    <submittedName>
        <fullName evidence="4">Polysaccharide biosynthesis protein</fullName>
    </submittedName>
</protein>
<sequence length="272" mass="31724">MLMSLTPLFSIVVPFYNLRAYMDRCIKSILRQSYQQIELILIDDGSTDGTTERLDYWAKVDPRIRIFQRANHGVSATRNFGVQVANGKYITFVDGDDWVEHQFIEFMVQSFERYQVTMVACGFYYDPRGRSATTKHESGVLNRKEMMNRVLKLSGSVRGYSWNKGYITAVIKDNGLKFTSDIDLMEDQLFNVQYVNACDRFYFDTQPLYHYVQRSDSLVHAFNLQKVPDTIVANYRIIQELNRANAVEVTRKKALQHAKKRQRYAKKTDSII</sequence>
<name>A0A0R2BJ74_9LACO</name>
<dbReference type="Pfam" id="PF00535">
    <property type="entry name" value="Glycos_transf_2"/>
    <property type="match status" value="1"/>
</dbReference>
<comment type="caution">
    <text evidence="4">The sequence shown here is derived from an EMBL/GenBank/DDBJ whole genome shotgun (WGS) entry which is preliminary data.</text>
</comment>
<reference evidence="4 5" key="1">
    <citation type="journal article" date="2015" name="Genome Announc.">
        <title>Expanding the biotechnology potential of lactobacilli through comparative genomics of 213 strains and associated genera.</title>
        <authorList>
            <person name="Sun Z."/>
            <person name="Harris H.M."/>
            <person name="McCann A."/>
            <person name="Guo C."/>
            <person name="Argimon S."/>
            <person name="Zhang W."/>
            <person name="Yang X."/>
            <person name="Jeffery I.B."/>
            <person name="Cooney J.C."/>
            <person name="Kagawa T.F."/>
            <person name="Liu W."/>
            <person name="Song Y."/>
            <person name="Salvetti E."/>
            <person name="Wrobel A."/>
            <person name="Rasinkangas P."/>
            <person name="Parkhill J."/>
            <person name="Rea M.C."/>
            <person name="O'Sullivan O."/>
            <person name="Ritari J."/>
            <person name="Douillard F.P."/>
            <person name="Paul Ross R."/>
            <person name="Yang R."/>
            <person name="Briner A.E."/>
            <person name="Felis G.E."/>
            <person name="de Vos W.M."/>
            <person name="Barrangou R."/>
            <person name="Klaenhammer T.R."/>
            <person name="Caufield P.W."/>
            <person name="Cui Y."/>
            <person name="Zhang H."/>
            <person name="O'Toole P.W."/>
        </authorList>
    </citation>
    <scope>NUCLEOTIDE SEQUENCE [LARGE SCALE GENOMIC DNA]</scope>
    <source>
        <strain evidence="4 5">DSM 20335</strain>
    </source>
</reference>
<dbReference type="GO" id="GO:0016757">
    <property type="term" value="F:glycosyltransferase activity"/>
    <property type="evidence" value="ECO:0007669"/>
    <property type="project" value="UniProtKB-KW"/>
</dbReference>
<evidence type="ECO:0000313" key="5">
    <source>
        <dbReference type="Proteomes" id="UP000051813"/>
    </source>
</evidence>
<evidence type="ECO:0000256" key="1">
    <source>
        <dbReference type="ARBA" id="ARBA00022676"/>
    </source>
</evidence>
<dbReference type="OrthoDB" id="396512at2"/>